<dbReference type="KEGG" id="mpsc:MPSYJ_22980"/>
<dbReference type="Proteomes" id="UP000466514">
    <property type="component" value="Chromosome"/>
</dbReference>
<name>A0A7I7MAH5_9MYCO</name>
<evidence type="ECO:0000313" key="2">
    <source>
        <dbReference type="Proteomes" id="UP000466514"/>
    </source>
</evidence>
<dbReference type="AlphaFoldDB" id="A0A7I7MAH5"/>
<reference evidence="1 2" key="1">
    <citation type="journal article" date="2019" name="Emerg. Microbes Infect.">
        <title>Comprehensive subspecies identification of 175 nontuberculous mycobacteria species based on 7547 genomic profiles.</title>
        <authorList>
            <person name="Matsumoto Y."/>
            <person name="Kinjo T."/>
            <person name="Motooka D."/>
            <person name="Nabeya D."/>
            <person name="Jung N."/>
            <person name="Uechi K."/>
            <person name="Horii T."/>
            <person name="Iida T."/>
            <person name="Fujita J."/>
            <person name="Nakamura S."/>
        </authorList>
    </citation>
    <scope>NUCLEOTIDE SEQUENCE [LARGE SCALE GENOMIC DNA]</scope>
    <source>
        <strain evidence="1 2">JCM 13323</strain>
    </source>
</reference>
<organism evidence="1 2">
    <name type="scientific">Mycolicibacterium psychrotolerans</name>
    <dbReference type="NCBI Taxonomy" id="216929"/>
    <lineage>
        <taxon>Bacteria</taxon>
        <taxon>Bacillati</taxon>
        <taxon>Actinomycetota</taxon>
        <taxon>Actinomycetes</taxon>
        <taxon>Mycobacteriales</taxon>
        <taxon>Mycobacteriaceae</taxon>
        <taxon>Mycolicibacterium</taxon>
    </lineage>
</organism>
<sequence length="75" mass="8380">MSSQGESQSHPLTDSRRRELAAEWRKKILVAMDDDGYVVAGWGYNQSAPTITAYNDRLRVNPDPLSALSDLLDTE</sequence>
<dbReference type="EMBL" id="AP022574">
    <property type="protein sequence ID" value="BBX68837.1"/>
    <property type="molecule type" value="Genomic_DNA"/>
</dbReference>
<gene>
    <name evidence="1" type="ORF">MPSYJ_22980</name>
</gene>
<evidence type="ECO:0000313" key="1">
    <source>
        <dbReference type="EMBL" id="BBX68837.1"/>
    </source>
</evidence>
<keyword evidence="2" id="KW-1185">Reference proteome</keyword>
<protein>
    <submittedName>
        <fullName evidence="1">Uncharacterized protein</fullName>
    </submittedName>
</protein>
<accession>A0A7I7MAH5</accession>
<proteinExistence type="predicted"/>